<keyword evidence="2" id="KW-1185">Reference proteome</keyword>
<evidence type="ECO:0000313" key="1">
    <source>
        <dbReference type="EMBL" id="TGX97713.1"/>
    </source>
</evidence>
<dbReference type="Proteomes" id="UP000307720">
    <property type="component" value="Unassembled WGS sequence"/>
</dbReference>
<accession>A0AC61QY23</accession>
<reference evidence="1" key="1">
    <citation type="submission" date="2019-04" db="EMBL/GenBank/DDBJ databases">
        <title>Microbes associate with the intestines of laboratory mice.</title>
        <authorList>
            <person name="Navarre W."/>
            <person name="Wong E."/>
            <person name="Huang K."/>
            <person name="Tropini C."/>
            <person name="Ng K."/>
            <person name="Yu B."/>
        </authorList>
    </citation>
    <scope>NUCLEOTIDE SEQUENCE</scope>
    <source>
        <strain evidence="1">NM72_1-8</strain>
    </source>
</reference>
<sequence>MSEAAEKKQTPKKAAAKAPEKQPGIVVYIGPDIPGAKQYTTYNNGLPDALKDRAKAQPFFNSLIVPVERLAQANAELAKEGSALSVFFKRAAESKE</sequence>
<gene>
    <name evidence="1" type="ORF">E5357_11650</name>
</gene>
<protein>
    <submittedName>
        <fullName evidence="1">Uncharacterized protein</fullName>
    </submittedName>
</protein>
<organism evidence="1 2">
    <name type="scientific">Hominisplanchenecus murintestinalis</name>
    <dbReference type="NCBI Taxonomy" id="2941517"/>
    <lineage>
        <taxon>Bacteria</taxon>
        <taxon>Bacillati</taxon>
        <taxon>Bacillota</taxon>
        <taxon>Clostridia</taxon>
        <taxon>Lachnospirales</taxon>
        <taxon>Lachnospiraceae</taxon>
        <taxon>Hominisplanchenecus</taxon>
    </lineage>
</organism>
<dbReference type="EMBL" id="SRZB01000027">
    <property type="protein sequence ID" value="TGX97713.1"/>
    <property type="molecule type" value="Genomic_DNA"/>
</dbReference>
<name>A0AC61QY23_9FIRM</name>
<evidence type="ECO:0000313" key="2">
    <source>
        <dbReference type="Proteomes" id="UP000307720"/>
    </source>
</evidence>
<proteinExistence type="predicted"/>
<comment type="caution">
    <text evidence="1">The sequence shown here is derived from an EMBL/GenBank/DDBJ whole genome shotgun (WGS) entry which is preliminary data.</text>
</comment>